<comment type="caution">
    <text evidence="2">The sequence shown here is derived from an EMBL/GenBank/DDBJ whole genome shotgun (WGS) entry which is preliminary data.</text>
</comment>
<dbReference type="Proteomes" id="UP000646776">
    <property type="component" value="Unassembled WGS sequence"/>
</dbReference>
<sequence length="90" mass="9899">MLGLQFAEHFAELRLAVGQPLVEGLLLGRGDGGGVMFALADVQAEEYADVTDVDHVRHSVVLVRPSHGTDRHIQHYEEPPDLRRSRGSCP</sequence>
<gene>
    <name evidence="2" type="ORF">GCM10010226_21260</name>
</gene>
<reference evidence="2" key="2">
    <citation type="submission" date="2020-09" db="EMBL/GenBank/DDBJ databases">
        <authorList>
            <person name="Sun Q."/>
            <person name="Ohkuma M."/>
        </authorList>
    </citation>
    <scope>NUCLEOTIDE SEQUENCE</scope>
    <source>
        <strain evidence="2">JCM 4125</strain>
    </source>
</reference>
<keyword evidence="3" id="KW-1185">Reference proteome</keyword>
<dbReference type="EMBL" id="BMSA01000004">
    <property type="protein sequence ID" value="GGT44446.1"/>
    <property type="molecule type" value="Genomic_DNA"/>
</dbReference>
<feature type="compositionally biased region" description="Basic and acidic residues" evidence="1">
    <location>
        <begin position="68"/>
        <end position="84"/>
    </location>
</feature>
<feature type="region of interest" description="Disordered" evidence="1">
    <location>
        <begin position="68"/>
        <end position="90"/>
    </location>
</feature>
<reference evidence="2" key="1">
    <citation type="journal article" date="2014" name="Int. J. Syst. Evol. Microbiol.">
        <title>Complete genome sequence of Corynebacterium casei LMG S-19264T (=DSM 44701T), isolated from a smear-ripened cheese.</title>
        <authorList>
            <consortium name="US DOE Joint Genome Institute (JGI-PGF)"/>
            <person name="Walter F."/>
            <person name="Albersmeier A."/>
            <person name="Kalinowski J."/>
            <person name="Ruckert C."/>
        </authorList>
    </citation>
    <scope>NUCLEOTIDE SEQUENCE</scope>
    <source>
        <strain evidence="2">JCM 4125</strain>
    </source>
</reference>
<evidence type="ECO:0000313" key="2">
    <source>
        <dbReference type="EMBL" id="GGT44446.1"/>
    </source>
</evidence>
<name>A0A918H9T5_9ACTN</name>
<proteinExistence type="predicted"/>
<dbReference type="AlphaFoldDB" id="A0A918H9T5"/>
<protein>
    <submittedName>
        <fullName evidence="2">Uncharacterized protein</fullName>
    </submittedName>
</protein>
<evidence type="ECO:0000313" key="3">
    <source>
        <dbReference type="Proteomes" id="UP000646776"/>
    </source>
</evidence>
<organism evidence="2 3">
    <name type="scientific">Streptomyces phaeofaciens</name>
    <dbReference type="NCBI Taxonomy" id="68254"/>
    <lineage>
        <taxon>Bacteria</taxon>
        <taxon>Bacillati</taxon>
        <taxon>Actinomycetota</taxon>
        <taxon>Actinomycetes</taxon>
        <taxon>Kitasatosporales</taxon>
        <taxon>Streptomycetaceae</taxon>
        <taxon>Streptomyces</taxon>
    </lineage>
</organism>
<accession>A0A918H9T5</accession>
<evidence type="ECO:0000256" key="1">
    <source>
        <dbReference type="SAM" id="MobiDB-lite"/>
    </source>
</evidence>